<organism evidence="1 2">
    <name type="scientific">Paracidovorax anthurii</name>
    <dbReference type="NCBI Taxonomy" id="78229"/>
    <lineage>
        <taxon>Bacteria</taxon>
        <taxon>Pseudomonadati</taxon>
        <taxon>Pseudomonadota</taxon>
        <taxon>Betaproteobacteria</taxon>
        <taxon>Burkholderiales</taxon>
        <taxon>Comamonadaceae</taxon>
        <taxon>Paracidovorax</taxon>
    </lineage>
</organism>
<keyword evidence="2" id="KW-1185">Reference proteome</keyword>
<dbReference type="InterPro" id="IPR034756">
    <property type="entry name" value="T2SSM_b"/>
</dbReference>
<dbReference type="NCBIfam" id="NF040576">
    <property type="entry name" value="T2SS_GspM_XpsM"/>
    <property type="match status" value="1"/>
</dbReference>
<evidence type="ECO:0000313" key="1">
    <source>
        <dbReference type="EMBL" id="RAR81388.1"/>
    </source>
</evidence>
<reference evidence="1 2" key="1">
    <citation type="submission" date="2018-06" db="EMBL/GenBank/DDBJ databases">
        <title>Genomic Encyclopedia of Archaeal and Bacterial Type Strains, Phase II (KMG-II): from individual species to whole genera.</title>
        <authorList>
            <person name="Goeker M."/>
        </authorList>
    </citation>
    <scope>NUCLEOTIDE SEQUENCE [LARGE SCALE GENOMIC DNA]</scope>
    <source>
        <strain evidence="1 2">CFPB 3232</strain>
    </source>
</reference>
<accession>A0A328Z5U2</accession>
<proteinExistence type="predicted"/>
<dbReference type="Pfam" id="PF10741">
    <property type="entry name" value="T2SSM_b"/>
    <property type="match status" value="1"/>
</dbReference>
<comment type="caution">
    <text evidence="1">The sequence shown here is derived from an EMBL/GenBank/DDBJ whole genome shotgun (WGS) entry which is preliminary data.</text>
</comment>
<name>A0A328Z5U2_9BURK</name>
<sequence length="186" mass="20268">MKRMPSREIAVLAGTLVLGLLPLAFMGWYVAQRHMAAQERLEQLEPRYARLLGLEAQKADIDAALNSATQARAQYVYPASQDANQTGNVAQQKVRDIFSAAGLQVSSSQVLPAKEEKGFDRIPLNVRAEGDMLAMQSALAVLNGQLPIIVINELEVQVLGAFGSLDPKIVPRLSITFGLSVLRERS</sequence>
<dbReference type="EMBL" id="QLTA01000020">
    <property type="protein sequence ID" value="RAR81388.1"/>
    <property type="molecule type" value="Genomic_DNA"/>
</dbReference>
<dbReference type="AlphaFoldDB" id="A0A328Z5U2"/>
<evidence type="ECO:0000313" key="2">
    <source>
        <dbReference type="Proteomes" id="UP000248856"/>
    </source>
</evidence>
<dbReference type="OrthoDB" id="8904003at2"/>
<dbReference type="Proteomes" id="UP000248856">
    <property type="component" value="Unassembled WGS sequence"/>
</dbReference>
<protein>
    <submittedName>
        <fullName evidence="1">General secretion pathway protein M</fullName>
    </submittedName>
</protein>
<gene>
    <name evidence="1" type="ORF">AX018_102037</name>
</gene>